<dbReference type="EMBL" id="CP158367">
    <property type="protein sequence ID" value="XBX74490.1"/>
    <property type="molecule type" value="Genomic_DNA"/>
</dbReference>
<reference evidence="1" key="2">
    <citation type="submission" date="2024-06" db="EMBL/GenBank/DDBJ databases">
        <authorList>
            <person name="Petrova K.O."/>
            <person name="Toshchakov S.V."/>
            <person name="Boltjanskaja Y.V."/>
            <person name="Kevbrin V."/>
        </authorList>
    </citation>
    <scope>NUCLEOTIDE SEQUENCE</scope>
    <source>
        <strain evidence="1">Z-910T</strain>
    </source>
</reference>
<name>A0AAU7VKR0_9FIRM</name>
<dbReference type="RefSeq" id="WP_350343242.1">
    <property type="nucleotide sequence ID" value="NZ_CP158367.1"/>
</dbReference>
<organism evidence="1">
    <name type="scientific">Proteinivorax tanatarense</name>
    <dbReference type="NCBI Taxonomy" id="1260629"/>
    <lineage>
        <taxon>Bacteria</taxon>
        <taxon>Bacillati</taxon>
        <taxon>Bacillota</taxon>
        <taxon>Clostridia</taxon>
        <taxon>Eubacteriales</taxon>
        <taxon>Proteinivoracaceae</taxon>
        <taxon>Proteinivorax</taxon>
    </lineage>
</organism>
<accession>A0AAU7VKR0</accession>
<dbReference type="AlphaFoldDB" id="A0AAU7VKR0"/>
<proteinExistence type="predicted"/>
<protein>
    <submittedName>
        <fullName evidence="1">Uncharacterized protein</fullName>
    </submittedName>
</protein>
<evidence type="ECO:0000313" key="1">
    <source>
        <dbReference type="EMBL" id="XBX74490.1"/>
    </source>
</evidence>
<gene>
    <name evidence="1" type="ORF">PRVXT_002534</name>
</gene>
<reference evidence="1" key="1">
    <citation type="journal article" date="2013" name="Extremophiles">
        <title>Proteinivorax tanatarense gen. nov., sp. nov., an anaerobic, haloalkaliphilic, proteolytic bacterium isolated from a decaying algal bloom, and proposal of Proteinivoraceae fam. nov.</title>
        <authorList>
            <person name="Kevbrin V."/>
            <person name="Boltyanskaya Y."/>
            <person name="Zhilina T."/>
            <person name="Kolganova T."/>
            <person name="Lavrentjeva E."/>
            <person name="Kuznetsov B."/>
        </authorList>
    </citation>
    <scope>NUCLEOTIDE SEQUENCE</scope>
    <source>
        <strain evidence="1">Z-910T</strain>
    </source>
</reference>
<sequence length="62" mass="7241">MDPYETLANAIILQSVKDYRASKHPSNRASIERFFRSGWFRVLTSIDGEKLIADLRRERDAE</sequence>